<accession>A0AA40EHL3</accession>
<keyword evidence="2" id="KW-1185">Reference proteome</keyword>
<proteinExistence type="predicted"/>
<gene>
    <name evidence="1" type="ORF">B0T21DRAFT_362050</name>
</gene>
<name>A0AA40EHL3_9PEZI</name>
<reference evidence="1" key="1">
    <citation type="submission" date="2023-06" db="EMBL/GenBank/DDBJ databases">
        <title>Genome-scale phylogeny and comparative genomics of the fungal order Sordariales.</title>
        <authorList>
            <consortium name="Lawrence Berkeley National Laboratory"/>
            <person name="Hensen N."/>
            <person name="Bonometti L."/>
            <person name="Westerberg I."/>
            <person name="Brannstrom I.O."/>
            <person name="Guillou S."/>
            <person name="Cros-Aarteil S."/>
            <person name="Calhoun S."/>
            <person name="Haridas S."/>
            <person name="Kuo A."/>
            <person name="Mondo S."/>
            <person name="Pangilinan J."/>
            <person name="Riley R."/>
            <person name="Labutti K."/>
            <person name="Andreopoulos B."/>
            <person name="Lipzen A."/>
            <person name="Chen C."/>
            <person name="Yanf M."/>
            <person name="Daum C."/>
            <person name="Ng V."/>
            <person name="Clum A."/>
            <person name="Steindorff A."/>
            <person name="Ohm R."/>
            <person name="Martin F."/>
            <person name="Silar P."/>
            <person name="Natvig D."/>
            <person name="Lalanne C."/>
            <person name="Gautier V."/>
            <person name="Ament-Velasquez S.L."/>
            <person name="Kruys A."/>
            <person name="Hutchinson M.I."/>
            <person name="Powell A.J."/>
            <person name="Barry K."/>
            <person name="Miller A.N."/>
            <person name="Grigoriev I.V."/>
            <person name="Debuchy R."/>
            <person name="Gladieux P."/>
            <person name="Thoren M.H."/>
            <person name="Johannesson H."/>
        </authorList>
    </citation>
    <scope>NUCLEOTIDE SEQUENCE</scope>
    <source>
        <strain evidence="1">CBS 540.89</strain>
    </source>
</reference>
<sequence>MRYLGSTQCTATELHRQTMPLHPSSHPHSWLLARHLHSRKLIESHSFLAELRALYPPRQSPLLLMIPNLLPHHRYHRLFRRQPSHPQIWQRVSIPKYLRRPAHQPHQKLAALY</sequence>
<organism evidence="1 2">
    <name type="scientific">Apiosordaria backusii</name>
    <dbReference type="NCBI Taxonomy" id="314023"/>
    <lineage>
        <taxon>Eukaryota</taxon>
        <taxon>Fungi</taxon>
        <taxon>Dikarya</taxon>
        <taxon>Ascomycota</taxon>
        <taxon>Pezizomycotina</taxon>
        <taxon>Sordariomycetes</taxon>
        <taxon>Sordariomycetidae</taxon>
        <taxon>Sordariales</taxon>
        <taxon>Lasiosphaeriaceae</taxon>
        <taxon>Apiosordaria</taxon>
    </lineage>
</organism>
<protein>
    <submittedName>
        <fullName evidence="1">Uncharacterized protein</fullName>
    </submittedName>
</protein>
<evidence type="ECO:0000313" key="1">
    <source>
        <dbReference type="EMBL" id="KAK0739147.1"/>
    </source>
</evidence>
<dbReference type="EMBL" id="JAUKTV010000004">
    <property type="protein sequence ID" value="KAK0739147.1"/>
    <property type="molecule type" value="Genomic_DNA"/>
</dbReference>
<evidence type="ECO:0000313" key="2">
    <source>
        <dbReference type="Proteomes" id="UP001172159"/>
    </source>
</evidence>
<dbReference type="AlphaFoldDB" id="A0AA40EHL3"/>
<dbReference type="Proteomes" id="UP001172159">
    <property type="component" value="Unassembled WGS sequence"/>
</dbReference>
<comment type="caution">
    <text evidence="1">The sequence shown here is derived from an EMBL/GenBank/DDBJ whole genome shotgun (WGS) entry which is preliminary data.</text>
</comment>